<dbReference type="EMBL" id="CP144747">
    <property type="protein sequence ID" value="WVZ63896.1"/>
    <property type="molecule type" value="Genomic_DNA"/>
</dbReference>
<reference evidence="2 3" key="1">
    <citation type="submission" date="2024-02" db="EMBL/GenBank/DDBJ databases">
        <title>High-quality chromosome-scale genome assembly of Pensacola bahiagrass (Paspalum notatum Flugge var. saurae).</title>
        <authorList>
            <person name="Vega J.M."/>
            <person name="Podio M."/>
            <person name="Orjuela J."/>
            <person name="Siena L.A."/>
            <person name="Pessino S.C."/>
            <person name="Combes M.C."/>
            <person name="Mariac C."/>
            <person name="Albertini E."/>
            <person name="Pupilli F."/>
            <person name="Ortiz J.P.A."/>
            <person name="Leblanc O."/>
        </authorList>
    </citation>
    <scope>NUCLEOTIDE SEQUENCE [LARGE SCALE GENOMIC DNA]</scope>
    <source>
        <strain evidence="2">R1</strain>
        <tissue evidence="2">Leaf</tissue>
    </source>
</reference>
<evidence type="ECO:0000256" key="1">
    <source>
        <dbReference type="SAM" id="MobiDB-lite"/>
    </source>
</evidence>
<protein>
    <submittedName>
        <fullName evidence="2">Uncharacterized protein</fullName>
    </submittedName>
</protein>
<dbReference type="Proteomes" id="UP001341281">
    <property type="component" value="Chromosome 03"/>
</dbReference>
<proteinExistence type="predicted"/>
<evidence type="ECO:0000313" key="2">
    <source>
        <dbReference type="EMBL" id="WVZ63896.1"/>
    </source>
</evidence>
<organism evidence="2 3">
    <name type="scientific">Paspalum notatum var. saurae</name>
    <dbReference type="NCBI Taxonomy" id="547442"/>
    <lineage>
        <taxon>Eukaryota</taxon>
        <taxon>Viridiplantae</taxon>
        <taxon>Streptophyta</taxon>
        <taxon>Embryophyta</taxon>
        <taxon>Tracheophyta</taxon>
        <taxon>Spermatophyta</taxon>
        <taxon>Magnoliopsida</taxon>
        <taxon>Liliopsida</taxon>
        <taxon>Poales</taxon>
        <taxon>Poaceae</taxon>
        <taxon>PACMAD clade</taxon>
        <taxon>Panicoideae</taxon>
        <taxon>Andropogonodae</taxon>
        <taxon>Paspaleae</taxon>
        <taxon>Paspalinae</taxon>
        <taxon>Paspalum</taxon>
    </lineage>
</organism>
<keyword evidence="3" id="KW-1185">Reference proteome</keyword>
<gene>
    <name evidence="2" type="ORF">U9M48_013490</name>
</gene>
<sequence length="189" mass="20595">MDAGDRFLSPSREHRFRVCFFSSLVLSVLDPSLPSPCLYFSYAQSEKKRKKNRAAQPAVLAYLGLLHPLARLPATMGRPAPAHGEPKRASPIAIPYATRLPHSASLCLVGHEASHWAPGSHPIRHPHLPENTIIRKLMPLTGGARDPRVAPDANRAAPRGSPAYREYGEPPAGRPRASKRGASTPFPKP</sequence>
<evidence type="ECO:0000313" key="3">
    <source>
        <dbReference type="Proteomes" id="UP001341281"/>
    </source>
</evidence>
<dbReference type="AlphaFoldDB" id="A0AAQ3WJS0"/>
<accession>A0AAQ3WJS0</accession>
<feature type="region of interest" description="Disordered" evidence="1">
    <location>
        <begin position="142"/>
        <end position="189"/>
    </location>
</feature>
<name>A0AAQ3WJS0_PASNO</name>